<dbReference type="Proteomes" id="UP001143548">
    <property type="component" value="Unassembled WGS sequence"/>
</dbReference>
<protein>
    <recommendedName>
        <fullName evidence="4">NWD NACHT-NTPase N-terminal domain-containing protein</fullName>
    </recommendedName>
</protein>
<feature type="compositionally biased region" description="Basic and acidic residues" evidence="1">
    <location>
        <begin position="11"/>
        <end position="40"/>
    </location>
</feature>
<accession>A0A9W6DRP3</accession>
<evidence type="ECO:0000313" key="2">
    <source>
        <dbReference type="EMBL" id="GKZ25265.1"/>
    </source>
</evidence>
<feature type="compositionally biased region" description="Polar residues" evidence="1">
    <location>
        <begin position="1"/>
        <end position="10"/>
    </location>
</feature>
<organism evidence="2 3">
    <name type="scientific">Aspergillus brasiliensis</name>
    <dbReference type="NCBI Taxonomy" id="319629"/>
    <lineage>
        <taxon>Eukaryota</taxon>
        <taxon>Fungi</taxon>
        <taxon>Dikarya</taxon>
        <taxon>Ascomycota</taxon>
        <taxon>Pezizomycotina</taxon>
        <taxon>Eurotiomycetes</taxon>
        <taxon>Eurotiomycetidae</taxon>
        <taxon>Eurotiales</taxon>
        <taxon>Aspergillaceae</taxon>
        <taxon>Aspergillus</taxon>
        <taxon>Aspergillus subgen. Circumdati</taxon>
    </lineage>
</organism>
<evidence type="ECO:0000313" key="3">
    <source>
        <dbReference type="Proteomes" id="UP001143548"/>
    </source>
</evidence>
<reference evidence="2" key="1">
    <citation type="submission" date="2022-07" db="EMBL/GenBank/DDBJ databases">
        <title>Taxonomy of Aspergillus series Nigri: significant species reduction supported by multi-species coalescent approaches.</title>
        <authorList>
            <person name="Bian C."/>
            <person name="Kusuya Y."/>
            <person name="Sklenar F."/>
            <person name="D'hooge E."/>
            <person name="Yaguchi T."/>
            <person name="Takahashi H."/>
            <person name="Hubka V."/>
        </authorList>
    </citation>
    <scope>NUCLEOTIDE SEQUENCE</scope>
    <source>
        <strain evidence="2">CBS 733.88</strain>
    </source>
</reference>
<evidence type="ECO:0000256" key="1">
    <source>
        <dbReference type="SAM" id="MobiDB-lite"/>
    </source>
</evidence>
<proteinExistence type="predicted"/>
<dbReference type="AlphaFoldDB" id="A0A9W6DRP3"/>
<evidence type="ECO:0008006" key="4">
    <source>
        <dbReference type="Google" id="ProtNLM"/>
    </source>
</evidence>
<name>A0A9W6DRP3_9EURO</name>
<comment type="caution">
    <text evidence="2">The sequence shown here is derived from an EMBL/GenBank/DDBJ whole genome shotgun (WGS) entry which is preliminary data.</text>
</comment>
<feature type="region of interest" description="Disordered" evidence="1">
    <location>
        <begin position="1"/>
        <end position="40"/>
    </location>
</feature>
<gene>
    <name evidence="2" type="ORF">AbraCBS73388_000726</name>
</gene>
<dbReference type="EMBL" id="BROQ01000106">
    <property type="protein sequence ID" value="GKZ25265.1"/>
    <property type="molecule type" value="Genomic_DNA"/>
</dbReference>
<sequence length="180" mass="20104">MDSQVTSSSDKAYDTLDEKQRQSMDPVKVHEQSSDNHDADTNLVSKKLDEVIQTAKAQYEIRMSKREDSGLRDAASKILAAALSCKEIVSAVVAFDPTGHASSAWTVVSLGLTMTQNYRDQQMAWFQSSAILTDTLARYAVVEKLYRDESSELNDKIEDALLRVYIAVLKYAAEQWPSFA</sequence>